<name>A0A5E7YIH4_9SPHN</name>
<evidence type="ECO:0000256" key="1">
    <source>
        <dbReference type="SAM" id="MobiDB-lite"/>
    </source>
</evidence>
<proteinExistence type="predicted"/>
<dbReference type="AlphaFoldDB" id="A0A5E7YIH4"/>
<protein>
    <submittedName>
        <fullName evidence="2">Uncharacterized protein</fullName>
    </submittedName>
</protein>
<evidence type="ECO:0000313" key="3">
    <source>
        <dbReference type="Proteomes" id="UP000326857"/>
    </source>
</evidence>
<organism evidence="2 3">
    <name type="scientific">Sphingomonas aurantiaca</name>
    <dbReference type="NCBI Taxonomy" id="185949"/>
    <lineage>
        <taxon>Bacteria</taxon>
        <taxon>Pseudomonadati</taxon>
        <taxon>Pseudomonadota</taxon>
        <taxon>Alphaproteobacteria</taxon>
        <taxon>Sphingomonadales</taxon>
        <taxon>Sphingomonadaceae</taxon>
        <taxon>Sphingomonas</taxon>
    </lineage>
</organism>
<gene>
    <name evidence="2" type="ORF">SPHINGO391_360049</name>
</gene>
<reference evidence="2 3" key="1">
    <citation type="submission" date="2019-09" db="EMBL/GenBank/DDBJ databases">
        <authorList>
            <person name="Dittami M. S."/>
        </authorList>
    </citation>
    <scope>NUCLEOTIDE SEQUENCE [LARGE SCALE GENOMIC DNA]</scope>
    <source>
        <strain evidence="2">SPHINGO391</strain>
    </source>
</reference>
<sequence length="81" mass="9059">MQTARWSLGTGDGRAELASNRRPPPPMCVASLDPNFYKKRKREISRHLDVVIRSNIQVHSSFLQSPIQAYIALKPTGTPLS</sequence>
<dbReference type="Proteomes" id="UP000326857">
    <property type="component" value="Unassembled WGS sequence"/>
</dbReference>
<evidence type="ECO:0000313" key="2">
    <source>
        <dbReference type="EMBL" id="VVT04972.1"/>
    </source>
</evidence>
<accession>A0A5E7YIH4</accession>
<dbReference type="EMBL" id="CABVLI010000030">
    <property type="protein sequence ID" value="VVT04972.1"/>
    <property type="molecule type" value="Genomic_DNA"/>
</dbReference>
<feature type="region of interest" description="Disordered" evidence="1">
    <location>
        <begin position="1"/>
        <end position="32"/>
    </location>
</feature>